<reference evidence="1" key="1">
    <citation type="submission" date="2021-04" db="EMBL/GenBank/DDBJ databases">
        <authorList>
            <person name="Chebbi M.A.C M."/>
        </authorList>
    </citation>
    <scope>NUCLEOTIDE SEQUENCE</scope>
</reference>
<organism evidence="1 2">
    <name type="scientific">Cotesia congregata</name>
    <name type="common">Parasitoid wasp</name>
    <name type="synonym">Apanteles congregatus</name>
    <dbReference type="NCBI Taxonomy" id="51543"/>
    <lineage>
        <taxon>Eukaryota</taxon>
        <taxon>Metazoa</taxon>
        <taxon>Ecdysozoa</taxon>
        <taxon>Arthropoda</taxon>
        <taxon>Hexapoda</taxon>
        <taxon>Insecta</taxon>
        <taxon>Pterygota</taxon>
        <taxon>Neoptera</taxon>
        <taxon>Endopterygota</taxon>
        <taxon>Hymenoptera</taxon>
        <taxon>Apocrita</taxon>
        <taxon>Ichneumonoidea</taxon>
        <taxon>Braconidae</taxon>
        <taxon>Microgastrinae</taxon>
        <taxon>Cotesia</taxon>
    </lineage>
</organism>
<dbReference type="PANTHER" id="PTHR47890:SF1">
    <property type="entry name" value="LD24308P"/>
    <property type="match status" value="1"/>
</dbReference>
<evidence type="ECO:0000313" key="2">
    <source>
        <dbReference type="Proteomes" id="UP000786811"/>
    </source>
</evidence>
<sequence length="160" mass="17623">MADGIVDPNSVRWVLGNGQDPEIGPSTVKLEFKIKSFNLDDIDLPDGYFVTGIYCHSREQIYVKDYKNSAEVTVENVEISHSGSNYVDLSVGVVSSRFNNLPVIPFFGSRSVVSNPPSPLGVLGLLYKGQPSYGGFFALKLIASRHSYDIYSDIIAFNNH</sequence>
<gene>
    <name evidence="1" type="ORF">HICCMSTLAB_LOCUS2659</name>
</gene>
<accession>A0A8J2H6T9</accession>
<dbReference type="PANTHER" id="PTHR47890">
    <property type="entry name" value="LD24308P"/>
    <property type="match status" value="1"/>
</dbReference>
<protein>
    <submittedName>
        <fullName evidence="1">Uncharacterized protein</fullName>
    </submittedName>
</protein>
<dbReference type="OrthoDB" id="7646902at2759"/>
<evidence type="ECO:0000313" key="1">
    <source>
        <dbReference type="EMBL" id="CAG5078152.1"/>
    </source>
</evidence>
<comment type="caution">
    <text evidence="1">The sequence shown here is derived from an EMBL/GenBank/DDBJ whole genome shotgun (WGS) entry which is preliminary data.</text>
</comment>
<dbReference type="AlphaFoldDB" id="A0A8J2H6T9"/>
<dbReference type="EMBL" id="CAJNRD030001117">
    <property type="protein sequence ID" value="CAG5078152.1"/>
    <property type="molecule type" value="Genomic_DNA"/>
</dbReference>
<dbReference type="Proteomes" id="UP000786811">
    <property type="component" value="Unassembled WGS sequence"/>
</dbReference>
<name>A0A8J2H6T9_COTCN</name>
<keyword evidence="2" id="KW-1185">Reference proteome</keyword>
<proteinExistence type="predicted"/>